<evidence type="ECO:0000313" key="1">
    <source>
        <dbReference type="EMBL" id="CAG8720840.1"/>
    </source>
</evidence>
<comment type="caution">
    <text evidence="1">The sequence shown here is derived from an EMBL/GenBank/DDBJ whole genome shotgun (WGS) entry which is preliminary data.</text>
</comment>
<evidence type="ECO:0000313" key="2">
    <source>
        <dbReference type="Proteomes" id="UP000789525"/>
    </source>
</evidence>
<sequence>MSTDINEENVLQANRSRFDGMAHHGPGGYDDNPFVENVANQIADVIRKEYTFNEESTVMLDFA</sequence>
<gene>
    <name evidence="1" type="ORF">ACOLOM_LOCUS11128</name>
</gene>
<name>A0ACA9PQJ2_9GLOM</name>
<proteinExistence type="predicted"/>
<organism evidence="1 2">
    <name type="scientific">Acaulospora colombiana</name>
    <dbReference type="NCBI Taxonomy" id="27376"/>
    <lineage>
        <taxon>Eukaryota</taxon>
        <taxon>Fungi</taxon>
        <taxon>Fungi incertae sedis</taxon>
        <taxon>Mucoromycota</taxon>
        <taxon>Glomeromycotina</taxon>
        <taxon>Glomeromycetes</taxon>
        <taxon>Diversisporales</taxon>
        <taxon>Acaulosporaceae</taxon>
        <taxon>Acaulospora</taxon>
    </lineage>
</organism>
<feature type="non-terminal residue" evidence="1">
    <location>
        <position position="63"/>
    </location>
</feature>
<keyword evidence="2" id="KW-1185">Reference proteome</keyword>
<accession>A0ACA9PQJ2</accession>
<dbReference type="EMBL" id="CAJVPT010038707">
    <property type="protein sequence ID" value="CAG8720840.1"/>
    <property type="molecule type" value="Genomic_DNA"/>
</dbReference>
<reference evidence="1" key="1">
    <citation type="submission" date="2021-06" db="EMBL/GenBank/DDBJ databases">
        <authorList>
            <person name="Kallberg Y."/>
            <person name="Tangrot J."/>
            <person name="Rosling A."/>
        </authorList>
    </citation>
    <scope>NUCLEOTIDE SEQUENCE</scope>
    <source>
        <strain evidence="1">CL356</strain>
    </source>
</reference>
<dbReference type="Proteomes" id="UP000789525">
    <property type="component" value="Unassembled WGS sequence"/>
</dbReference>
<protein>
    <submittedName>
        <fullName evidence="1">13293_t:CDS:1</fullName>
    </submittedName>
</protein>